<proteinExistence type="predicted"/>
<feature type="non-terminal residue" evidence="1">
    <location>
        <position position="55"/>
    </location>
</feature>
<accession>A0ABV2AU32</accession>
<name>A0ABV2AU32_9EUKA</name>
<evidence type="ECO:0008006" key="3">
    <source>
        <dbReference type="Google" id="ProtNLM"/>
    </source>
</evidence>
<keyword evidence="2" id="KW-1185">Reference proteome</keyword>
<gene>
    <name evidence="1" type="ORF">MHBO_004706</name>
</gene>
<dbReference type="Proteomes" id="UP001439008">
    <property type="component" value="Unassembled WGS sequence"/>
</dbReference>
<comment type="caution">
    <text evidence="1">The sequence shown here is derived from an EMBL/GenBank/DDBJ whole genome shotgun (WGS) entry which is preliminary data.</text>
</comment>
<dbReference type="EMBL" id="JBDODL010004937">
    <property type="protein sequence ID" value="MES1923161.1"/>
    <property type="molecule type" value="Genomic_DNA"/>
</dbReference>
<sequence length="55" mass="5986">ASVTLKRGGYVVSEVKDLSFTADIELGIEIEQGVFFPEFAVLEIEIKGVTVKGKQ</sequence>
<feature type="non-terminal residue" evidence="1">
    <location>
        <position position="1"/>
    </location>
</feature>
<evidence type="ECO:0000313" key="1">
    <source>
        <dbReference type="EMBL" id="MES1923161.1"/>
    </source>
</evidence>
<evidence type="ECO:0000313" key="2">
    <source>
        <dbReference type="Proteomes" id="UP001439008"/>
    </source>
</evidence>
<organism evidence="1 2">
    <name type="scientific">Bonamia ostreae</name>
    <dbReference type="NCBI Taxonomy" id="126728"/>
    <lineage>
        <taxon>Eukaryota</taxon>
        <taxon>Sar</taxon>
        <taxon>Rhizaria</taxon>
        <taxon>Endomyxa</taxon>
        <taxon>Ascetosporea</taxon>
        <taxon>Haplosporida</taxon>
        <taxon>Bonamia</taxon>
    </lineage>
</organism>
<reference evidence="1 2" key="1">
    <citation type="journal article" date="2024" name="BMC Biol.">
        <title>Comparative genomics of Ascetosporea gives new insight into the evolutionary basis for animal parasitism in Rhizaria.</title>
        <authorList>
            <person name="Hiltunen Thoren M."/>
            <person name="Onut-Brannstrom I."/>
            <person name="Alfjorden A."/>
            <person name="Peckova H."/>
            <person name="Swords F."/>
            <person name="Hooper C."/>
            <person name="Holzer A.S."/>
            <person name="Bass D."/>
            <person name="Burki F."/>
        </authorList>
    </citation>
    <scope>NUCLEOTIDE SEQUENCE [LARGE SCALE GENOMIC DNA]</scope>
    <source>
        <strain evidence="1">20-A016</strain>
    </source>
</reference>
<protein>
    <recommendedName>
        <fullName evidence="3">YceI family protein</fullName>
    </recommendedName>
</protein>